<dbReference type="PANTHER" id="PTHR10151:SF120">
    <property type="entry name" value="BIS(5'-ADENOSYL)-TRIPHOSPHATASE"/>
    <property type="match status" value="1"/>
</dbReference>
<dbReference type="RefSeq" id="WP_309955010.1">
    <property type="nucleotide sequence ID" value="NZ_JAVDUJ010000001.1"/>
</dbReference>
<accession>A0ABU1T0G2</accession>
<name>A0ABU1T0G2_9ACTO</name>
<evidence type="ECO:0000313" key="2">
    <source>
        <dbReference type="Proteomes" id="UP001266099"/>
    </source>
</evidence>
<dbReference type="SUPFAM" id="SSF53649">
    <property type="entry name" value="Alkaline phosphatase-like"/>
    <property type="match status" value="1"/>
</dbReference>
<dbReference type="InterPro" id="IPR002591">
    <property type="entry name" value="Phosphodiest/P_Trfase"/>
</dbReference>
<organism evidence="1 2">
    <name type="scientific">Arcanobacterium hippocoleae</name>
    <dbReference type="NCBI Taxonomy" id="149017"/>
    <lineage>
        <taxon>Bacteria</taxon>
        <taxon>Bacillati</taxon>
        <taxon>Actinomycetota</taxon>
        <taxon>Actinomycetes</taxon>
        <taxon>Actinomycetales</taxon>
        <taxon>Actinomycetaceae</taxon>
        <taxon>Arcanobacterium</taxon>
    </lineage>
</organism>
<sequence length="394" mass="43008">MQKDDHNLAAAIFPQAPNLSHLLWGAFGALEFDFAACDDFALNEHPAAIEAEAARALLGFPSVQRVCVVLVDGLGSLQLQARRGHVPNLRQLNLESKITTVVPSTTAAGISAFGTGMLPGQNAMAGYSLRSPRTGNTFSLIKWDGSGYNAPQWQSEPTLYERLSAAQRAQTAIIQPREYIGSGLSLAAFRGAPAIAAKTLEARLAAATAQFQKGCRMAYVYWGELDKVGHKYGWQSDQWIDELENLDREIGIFLRSLPPQTLVIFTADHGMVDATEKIDIAQETFLSKGVSQVAGEERAFQIYTDEPQELAQRWRERLADIAWILTKNELIESGLFGPVKDFTAQVIGDVIVFSKTGIGFVDSRVHSASAIGLIGVHGSLTAQEMYIPLIWEVC</sequence>
<dbReference type="PANTHER" id="PTHR10151">
    <property type="entry name" value="ECTONUCLEOTIDE PYROPHOSPHATASE/PHOSPHODIESTERASE"/>
    <property type="match status" value="1"/>
</dbReference>
<dbReference type="Proteomes" id="UP001266099">
    <property type="component" value="Unassembled WGS sequence"/>
</dbReference>
<dbReference type="Gene3D" id="3.40.720.10">
    <property type="entry name" value="Alkaline Phosphatase, subunit A"/>
    <property type="match status" value="1"/>
</dbReference>
<dbReference type="EMBL" id="JAVDUJ010000001">
    <property type="protein sequence ID" value="MDR6938858.1"/>
    <property type="molecule type" value="Genomic_DNA"/>
</dbReference>
<keyword evidence="2" id="KW-1185">Reference proteome</keyword>
<evidence type="ECO:0008006" key="3">
    <source>
        <dbReference type="Google" id="ProtNLM"/>
    </source>
</evidence>
<gene>
    <name evidence="1" type="ORF">J2S36_000401</name>
</gene>
<dbReference type="Pfam" id="PF01663">
    <property type="entry name" value="Phosphodiest"/>
    <property type="match status" value="1"/>
</dbReference>
<protein>
    <recommendedName>
        <fullName evidence="3">Alkaline phosphatase family protein</fullName>
    </recommendedName>
</protein>
<proteinExistence type="predicted"/>
<comment type="caution">
    <text evidence="1">The sequence shown here is derived from an EMBL/GenBank/DDBJ whole genome shotgun (WGS) entry which is preliminary data.</text>
</comment>
<reference evidence="1 2" key="1">
    <citation type="submission" date="2023-07" db="EMBL/GenBank/DDBJ databases">
        <title>Sequencing the genomes of 1000 actinobacteria strains.</title>
        <authorList>
            <person name="Klenk H.-P."/>
        </authorList>
    </citation>
    <scope>NUCLEOTIDE SEQUENCE [LARGE SCALE GENOMIC DNA]</scope>
    <source>
        <strain evidence="1 2">DSM 15539</strain>
    </source>
</reference>
<evidence type="ECO:0000313" key="1">
    <source>
        <dbReference type="EMBL" id="MDR6938858.1"/>
    </source>
</evidence>
<dbReference type="InterPro" id="IPR017850">
    <property type="entry name" value="Alkaline_phosphatase_core_sf"/>
</dbReference>